<dbReference type="Pfam" id="PF25794">
    <property type="entry name" value="SACS"/>
    <property type="match status" value="1"/>
</dbReference>
<dbReference type="OrthoDB" id="10031156at2759"/>
<reference evidence="3 4" key="1">
    <citation type="submission" date="2016-08" db="EMBL/GenBank/DDBJ databases">
        <title>Genomes of anaerobic fungi encode conserved fungal cellulosomes for biomass hydrolysis.</title>
        <authorList>
            <consortium name="DOE Joint Genome Institute"/>
            <person name="Haitjema C.H."/>
            <person name="Gilmore S.P."/>
            <person name="Henske J.K."/>
            <person name="Solomon K.V."/>
            <person name="De Groot R."/>
            <person name="Kuo A."/>
            <person name="Mondo S.J."/>
            <person name="Salamov A.A."/>
            <person name="Labutti K."/>
            <person name="Zhao Z."/>
            <person name="Chiniquy J."/>
            <person name="Barry K."/>
            <person name="Brewer H.M."/>
            <person name="Purvine S.O."/>
            <person name="Wright A.T."/>
            <person name="Boxma B."/>
            <person name="Van Alen T."/>
            <person name="Hackstein J.H."/>
            <person name="Baker S.E."/>
            <person name="Grigoriev I.V."/>
            <person name="O'Malley M.A."/>
        </authorList>
    </citation>
    <scope>NUCLEOTIDE SEQUENCE [LARGE SCALE GENOMIC DNA]</scope>
    <source>
        <strain evidence="4">finn</strain>
    </source>
</reference>
<accession>A0A1Y1V110</accession>
<dbReference type="InterPro" id="IPR058210">
    <property type="entry name" value="SACS/Nov_dom"/>
</dbReference>
<evidence type="ECO:0000256" key="1">
    <source>
        <dbReference type="SAM" id="MobiDB-lite"/>
    </source>
</evidence>
<dbReference type="PANTHER" id="PTHR47839">
    <property type="entry name" value="DOMAIN PROTEIN, PUTATIVE (AFU_ORTHOLOGUE AFUA_6G04830)-RELATED"/>
    <property type="match status" value="1"/>
</dbReference>
<feature type="region of interest" description="Disordered" evidence="1">
    <location>
        <begin position="1438"/>
        <end position="1479"/>
    </location>
</feature>
<dbReference type="Pfam" id="PF12449">
    <property type="entry name" value="DUF3684"/>
    <property type="match status" value="1"/>
</dbReference>
<keyword evidence="4" id="KW-1185">Reference proteome</keyword>
<gene>
    <name evidence="3" type="ORF">BCR36DRAFT_334006</name>
</gene>
<proteinExistence type="predicted"/>
<dbReference type="InterPro" id="IPR022155">
    <property type="entry name" value="DUF3684"/>
</dbReference>
<dbReference type="Proteomes" id="UP000193719">
    <property type="component" value="Unassembled WGS sequence"/>
</dbReference>
<dbReference type="PANTHER" id="PTHR47839:SF1">
    <property type="entry name" value="DOMAIN PROTEIN, PUTATIVE (AFU_ORTHOLOGUE AFUA_6G04830)-RELATED"/>
    <property type="match status" value="1"/>
</dbReference>
<dbReference type="EMBL" id="MCFH01000043">
    <property type="protein sequence ID" value="ORX44853.1"/>
    <property type="molecule type" value="Genomic_DNA"/>
</dbReference>
<evidence type="ECO:0000259" key="2">
    <source>
        <dbReference type="Pfam" id="PF25794"/>
    </source>
</evidence>
<organism evidence="3 4">
    <name type="scientific">Piromyces finnis</name>
    <dbReference type="NCBI Taxonomy" id="1754191"/>
    <lineage>
        <taxon>Eukaryota</taxon>
        <taxon>Fungi</taxon>
        <taxon>Fungi incertae sedis</taxon>
        <taxon>Chytridiomycota</taxon>
        <taxon>Chytridiomycota incertae sedis</taxon>
        <taxon>Neocallimastigomycetes</taxon>
        <taxon>Neocallimastigales</taxon>
        <taxon>Neocallimastigaceae</taxon>
        <taxon>Piromyces</taxon>
    </lineage>
</organism>
<evidence type="ECO:0000313" key="3">
    <source>
        <dbReference type="EMBL" id="ORX44853.1"/>
    </source>
</evidence>
<dbReference type="SUPFAM" id="SSF55874">
    <property type="entry name" value="ATPase domain of HSP90 chaperone/DNA topoisomerase II/histidine kinase"/>
    <property type="match status" value="1"/>
</dbReference>
<sequence length="1744" mass="201315">MTTKSSFLSFKDSLLANETIEEKVEVNQRHLIDKILARYSAEFTVFRELLQNSNDACAEDVEILFTIEKDPETNKPGITSIEYKNNGKVFREEDWNRLKKIAEGNPDEQKIGFFGVGFYSLFSITEEPFVVSGKSYCGFFWKGDQLFIKKGTVPEDKQSQWTSFILNLRNPLEIPDTNEFSRFLVTSLGFTSYLKRVKVIVNGEEKIFVDKKASDPRPLEYPKEKYKNKTPNKMFELEDIITRSVQMDIEVKDNLNIFYKESVQMPKKIFFGFAGIGFSLSGKNKQPEDFEAIKLTQFIKVTTGTFKANLPVSVKREMERTTKKNPPVRTSISILSTNYDEYESSTAIKDKSKIFEDLISYPNQGKIFIGFPTQQTTGCCIHLLGHLIPTVERESIDFVDSTLAKWNQELLCGGYLMSRILFEEEMSQIAKIYSSIGDHDDESTNWLLNRTIHNYKAFSYKQSTPSSIVGSIFLNIFFSRCKFPLSILTTKGVVSINDARLPNKTMQAFIKEIPIIHEKIIDECKDMVNTLKSQNLIMPISINDIYNELNSRIFNHDELIQLMKWWIDYSKSGEVYHSQDELYNFKNLTRINWKDDALKEDGGDQRLIKSTLAHIKYFINPKIVPPNMSFPDNVLPYAISKEFWKSDLETYFGNWAELPLSDWVGYIIEKDLFNDDLDFIEKVLSIISRGINSINYKERIRIKQYLTKRECIPTQHGLKLPEEAYFPIVNLFNDLPIISLKNPKSVSNAFLKQLGVREHVELQMIFDRLNTLNWDHIQLIKYLTTVSEDLSPDEWNKLRNAAIFPSETPETSETSENNQASRNCASVLYFPNDALRNLGVPIISWNKNKKLSKYSEEGKFLSRLGLQEYIPLDVLLVLTSTCEVNKRLLHLDYFVNNFKYYENQYDPYSVGIPFLPCLDTEELALPSECYSDPSCKIMGYKILTTHLKEHSEKLGVKAFPSSREIINKLINNPPSIESAPKVFSFIAQRQSEFTTTQWNRIKQSRIIPVLIDKEKKDGTDNTKWIEPCNVYFKGTNQYEEIFEYVDFGPNANIFLQACGVKDEPNISELTQQIIKQPSFFLENHGYDGYLSLLRRIATNINVLSKSLLNEMKNSPFLLCNIINNEDTIDDDKTKIEDDILLESRSYNYKLEKASNIYLIDDTILQQIFNPLSAPMETLIEDMYSYFGSQWLSKAVEEYWIPKGTPTETAKSKELQELIKERAPLLLYDVQSMKEKGLLSNSQSTLKKLKVYEIYDIELKRKLKSQEVTQKTSACIINSKRSGLMLLIIRNYDYFDVARVLGQILFKKCGLNDSLLLSTLLSTSLINLKQKGFPVDRIISEKIKKHNANQSKTTSNSASNSYRGSTENITEPSQNMNKLQSSEPSNNIDSKTQNCFNQLNQLFPNIDTKFLLNFIKSQNTTDIQQLCNKLIDIDNNGELKKTESTSPEQQQTNTNQIENNKSNSNEGLENENDKRMDSDNSLIKSKLNRFSKNFIKGWRSHHSSKSNSENSLTEESKIKMPGGFDQMIQDVNTPPPQPIKQITPNYTKELKQRLENAIDHCHSSDEHDINSTVRNPYAQSAEHYKPTLKDQCSIVESNQLTLIGSLMDINIYIDKSIPQDEIKNSVSQEVIQTFIVDVLLPLGNNVFNLKSKTMHVYYNNEGNTVAFNRRNSLFFNLRFFKGLHYDNQFKNNKEARSEALIYWFMTMCHELAHNFEADHNNTHEFFFSSFAEQYTIKLINLIEHI</sequence>
<feature type="compositionally biased region" description="Low complexity" evidence="1">
    <location>
        <begin position="1447"/>
        <end position="1459"/>
    </location>
</feature>
<reference evidence="3 4" key="2">
    <citation type="submission" date="2016-08" db="EMBL/GenBank/DDBJ databases">
        <title>Pervasive Adenine N6-methylation of Active Genes in Fungi.</title>
        <authorList>
            <consortium name="DOE Joint Genome Institute"/>
            <person name="Mondo S.J."/>
            <person name="Dannebaum R.O."/>
            <person name="Kuo R.C."/>
            <person name="Labutti K."/>
            <person name="Haridas S."/>
            <person name="Kuo A."/>
            <person name="Salamov A."/>
            <person name="Ahrendt S.R."/>
            <person name="Lipzen A."/>
            <person name="Sullivan W."/>
            <person name="Andreopoulos W.B."/>
            <person name="Clum A."/>
            <person name="Lindquist E."/>
            <person name="Daum C."/>
            <person name="Ramamoorthy G.K."/>
            <person name="Gryganskyi A."/>
            <person name="Culley D."/>
            <person name="Magnuson J.K."/>
            <person name="James T.Y."/>
            <person name="O'Malley M.A."/>
            <person name="Stajich J.E."/>
            <person name="Spatafora J.W."/>
            <person name="Visel A."/>
            <person name="Grigoriev I.V."/>
        </authorList>
    </citation>
    <scope>NUCLEOTIDE SEQUENCE [LARGE SCALE GENOMIC DNA]</scope>
    <source>
        <strain evidence="4">finn</strain>
    </source>
</reference>
<feature type="compositionally biased region" description="Polar residues" evidence="1">
    <location>
        <begin position="1347"/>
        <end position="1390"/>
    </location>
</feature>
<comment type="caution">
    <text evidence="3">The sequence shown here is derived from an EMBL/GenBank/DDBJ whole genome shotgun (WGS) entry which is preliminary data.</text>
</comment>
<name>A0A1Y1V110_9FUNG</name>
<feature type="region of interest" description="Disordered" evidence="1">
    <location>
        <begin position="1345"/>
        <end position="1390"/>
    </location>
</feature>
<evidence type="ECO:0000313" key="4">
    <source>
        <dbReference type="Proteomes" id="UP000193719"/>
    </source>
</evidence>
<feature type="domain" description="Sacsin/Nov" evidence="2">
    <location>
        <begin position="30"/>
        <end position="137"/>
    </location>
</feature>
<protein>
    <recommendedName>
        <fullName evidence="2">Sacsin/Nov domain-containing protein</fullName>
    </recommendedName>
</protein>
<dbReference type="Gene3D" id="3.30.565.10">
    <property type="entry name" value="Histidine kinase-like ATPase, C-terminal domain"/>
    <property type="match status" value="1"/>
</dbReference>
<dbReference type="STRING" id="1754191.A0A1Y1V110"/>
<dbReference type="InterPro" id="IPR036890">
    <property type="entry name" value="HATPase_C_sf"/>
</dbReference>
<dbReference type="NCBIfam" id="NF047352">
    <property type="entry name" value="P_loop_sacsin"/>
    <property type="match status" value="1"/>
</dbReference>